<evidence type="ECO:0000313" key="1">
    <source>
        <dbReference type="EMBL" id="SDP64512.1"/>
    </source>
</evidence>
<keyword evidence="2" id="KW-1185">Reference proteome</keyword>
<dbReference type="SUPFAM" id="SSF51556">
    <property type="entry name" value="Metallo-dependent hydrolases"/>
    <property type="match status" value="1"/>
</dbReference>
<dbReference type="GO" id="GO:0006508">
    <property type="term" value="P:proteolysis"/>
    <property type="evidence" value="ECO:0007669"/>
    <property type="project" value="InterPro"/>
</dbReference>
<dbReference type="STRING" id="94869.SAMN04488529_11074"/>
<dbReference type="RefSeq" id="WP_089971358.1">
    <property type="nucleotide sequence ID" value="NZ_FNJM01000010.1"/>
</dbReference>
<organism evidence="1 2">
    <name type="scientific">Clostridium gasigenes</name>
    <dbReference type="NCBI Taxonomy" id="94869"/>
    <lineage>
        <taxon>Bacteria</taxon>
        <taxon>Bacillati</taxon>
        <taxon>Bacillota</taxon>
        <taxon>Clostridia</taxon>
        <taxon>Eubacteriales</taxon>
        <taxon>Clostridiaceae</taxon>
        <taxon>Clostridium</taxon>
    </lineage>
</organism>
<dbReference type="InterPro" id="IPR032466">
    <property type="entry name" value="Metal_Hydrolase"/>
</dbReference>
<dbReference type="PANTHER" id="PTHR10443">
    <property type="entry name" value="MICROSOMAL DIPEPTIDASE"/>
    <property type="match status" value="1"/>
</dbReference>
<sequence>MNSIDLHCDTALRLFHENFKLEKSICKVDIEKLKKSKALAQVFATFIELDCVDNPYSEFKRIFSNLIAEIEVNSKDIVIVRNLDQLDKANDNGKIGAFLSIEEGEVLEGKIERVKEMYDLGIRFITLTWNFPNSIGYPNSNFEHKDKGLTKRGKEIVTEMEHFGIIPDCSHLSDAGFYDLIDICKKPFIATHSNARVITNHSRNLTDDMIVKLANKGGVMGLNFCGAFLGEKEIPTIEDMILHLKHTKNIGGIDVLALGTDFDGIENEVEIDNIGEIGKLSYALNKNGFNDDEIEKIFFGNVKRVMKECLK</sequence>
<dbReference type="AlphaFoldDB" id="A0A1H0UDY7"/>
<dbReference type="OrthoDB" id="9804920at2"/>
<dbReference type="Gene3D" id="3.20.20.140">
    <property type="entry name" value="Metal-dependent hydrolases"/>
    <property type="match status" value="1"/>
</dbReference>
<proteinExistence type="predicted"/>
<dbReference type="CDD" id="cd01301">
    <property type="entry name" value="rDP_like"/>
    <property type="match status" value="1"/>
</dbReference>
<dbReference type="EMBL" id="FNJM01000010">
    <property type="protein sequence ID" value="SDP64512.1"/>
    <property type="molecule type" value="Genomic_DNA"/>
</dbReference>
<dbReference type="PROSITE" id="PS51365">
    <property type="entry name" value="RENAL_DIPEPTIDASE_2"/>
    <property type="match status" value="1"/>
</dbReference>
<dbReference type="PANTHER" id="PTHR10443:SF12">
    <property type="entry name" value="DIPEPTIDASE"/>
    <property type="match status" value="1"/>
</dbReference>
<gene>
    <name evidence="1" type="ORF">SAMN04488529_11074</name>
</gene>
<evidence type="ECO:0000313" key="2">
    <source>
        <dbReference type="Proteomes" id="UP000198597"/>
    </source>
</evidence>
<reference evidence="1 2" key="1">
    <citation type="submission" date="2016-10" db="EMBL/GenBank/DDBJ databases">
        <authorList>
            <person name="de Groot N.N."/>
        </authorList>
    </citation>
    <scope>NUCLEOTIDE SEQUENCE [LARGE SCALE GENOMIC DNA]</scope>
    <source>
        <strain evidence="1 2">DSM 12272</strain>
    </source>
</reference>
<name>A0A1H0UDY7_9CLOT</name>
<dbReference type="Pfam" id="PF01244">
    <property type="entry name" value="Peptidase_M19"/>
    <property type="match status" value="1"/>
</dbReference>
<accession>A0A1H0UDY7</accession>
<dbReference type="Proteomes" id="UP000198597">
    <property type="component" value="Unassembled WGS sequence"/>
</dbReference>
<dbReference type="InterPro" id="IPR008257">
    <property type="entry name" value="Pept_M19"/>
</dbReference>
<dbReference type="GO" id="GO:0070573">
    <property type="term" value="F:metallodipeptidase activity"/>
    <property type="evidence" value="ECO:0007669"/>
    <property type="project" value="InterPro"/>
</dbReference>
<protein>
    <submittedName>
        <fullName evidence="1">Membrane dipeptidase</fullName>
    </submittedName>
</protein>